<feature type="domain" description="AprA winged helix" evidence="3">
    <location>
        <begin position="178"/>
        <end position="272"/>
    </location>
</feature>
<name>A0A239IWL7_EKHLU</name>
<sequence length="550" mass="62689">MGSRKISDKFQSEISNMNSIKKRNAAYRSELFRHLDGIAIAPVAYELYAKGIFNHILKTGKTDLGDLVSLFKANPGYLNVGLRLLATQGWLEYDVDNESGQITVGINDKSEFAFANFSHYKDVVDLMKFSEGYHPRRFEKEPYEVWERIARKFKAGYFQLSENEQEKEIQGQILKHIEGVLVGPSTVQLGMGGMFHKYFMEMSFSPAEYHKDPESFEQILDFFSFLGWFEKKKNTYKFTEKGLFFAKRSAAYGVTVSYIPTFRKLDELIFGNPEILKVAEGEKEKGVDREMNVWGSGGAHLAYFEKVDDIIIDLFNKPIAEQPKGILDMGCGNGAFLIHIFDVVFHKTKRGKMLEEYPLFLVGADYNEAALSVTRENLINADVWAKVIWGDIGNPERLASDLKENYEMELEDLLNVRTFLDHNRMWEDVDEKINETSISTGAFATKGRLLSNNEVEANLKAHFKKWQPYIRKFGLIVIELHGLDPQLTAANLGSTASTAYEATHGFSDQYILELDSFDKVVKEAGLVIDEEHRSKFPNSELATVSINYLK</sequence>
<proteinExistence type="predicted"/>
<keyword evidence="5" id="KW-1185">Reference proteome</keyword>
<dbReference type="EMBL" id="FZPD01000003">
    <property type="protein sequence ID" value="SNS98146.1"/>
    <property type="molecule type" value="Genomic_DNA"/>
</dbReference>
<reference evidence="4 5" key="1">
    <citation type="submission" date="2017-06" db="EMBL/GenBank/DDBJ databases">
        <authorList>
            <person name="Kim H.J."/>
            <person name="Triplett B.A."/>
        </authorList>
    </citation>
    <scope>NUCLEOTIDE SEQUENCE [LARGE SCALE GENOMIC DNA]</scope>
    <source>
        <strain evidence="4 5">DSM 19307</strain>
    </source>
</reference>
<gene>
    <name evidence="4" type="ORF">SAMN05421640_1875</name>
</gene>
<protein>
    <recommendedName>
        <fullName evidence="6">Methyltransferase domain-containing protein</fullName>
    </recommendedName>
</protein>
<feature type="domain" description="AprA-like N-terminal" evidence="2">
    <location>
        <begin position="27"/>
        <end position="93"/>
    </location>
</feature>
<dbReference type="Gene3D" id="3.40.50.150">
    <property type="entry name" value="Vaccinia Virus protein VP39"/>
    <property type="match status" value="1"/>
</dbReference>
<dbReference type="Proteomes" id="UP000198393">
    <property type="component" value="Unassembled WGS sequence"/>
</dbReference>
<dbReference type="InterPro" id="IPR029063">
    <property type="entry name" value="SAM-dependent_MTases_sf"/>
</dbReference>
<dbReference type="InterPro" id="IPR056395">
    <property type="entry name" value="WH_AprA"/>
</dbReference>
<accession>A0A239IWL7</accession>
<evidence type="ECO:0000259" key="2">
    <source>
        <dbReference type="Pfam" id="PF23526"/>
    </source>
</evidence>
<dbReference type="Pfam" id="PF23589">
    <property type="entry name" value="WHD_AprA"/>
    <property type="match status" value="1"/>
</dbReference>
<dbReference type="InterPro" id="IPR056394">
    <property type="entry name" value="AprA-like_N"/>
</dbReference>
<evidence type="ECO:0000259" key="3">
    <source>
        <dbReference type="Pfam" id="PF23589"/>
    </source>
</evidence>
<feature type="domain" description="AprA-like MT2-like" evidence="1">
    <location>
        <begin position="284"/>
        <end position="547"/>
    </location>
</feature>
<evidence type="ECO:0000313" key="4">
    <source>
        <dbReference type="EMBL" id="SNS98146.1"/>
    </source>
</evidence>
<dbReference type="Pfam" id="PF23526">
    <property type="entry name" value="AprA_N"/>
    <property type="match status" value="1"/>
</dbReference>
<dbReference type="SUPFAM" id="SSF53335">
    <property type="entry name" value="S-adenosyl-L-methionine-dependent methyltransferases"/>
    <property type="match status" value="1"/>
</dbReference>
<dbReference type="AlphaFoldDB" id="A0A239IWL7"/>
<evidence type="ECO:0000259" key="1">
    <source>
        <dbReference type="Pfam" id="PF23525"/>
    </source>
</evidence>
<dbReference type="InterPro" id="IPR056393">
    <property type="entry name" value="AprA-like_MT2"/>
</dbReference>
<evidence type="ECO:0000313" key="5">
    <source>
        <dbReference type="Proteomes" id="UP000198393"/>
    </source>
</evidence>
<organism evidence="4 5">
    <name type="scientific">Ekhidna lutea</name>
    <dbReference type="NCBI Taxonomy" id="447679"/>
    <lineage>
        <taxon>Bacteria</taxon>
        <taxon>Pseudomonadati</taxon>
        <taxon>Bacteroidota</taxon>
        <taxon>Cytophagia</taxon>
        <taxon>Cytophagales</taxon>
        <taxon>Reichenbachiellaceae</taxon>
        <taxon>Ekhidna</taxon>
    </lineage>
</organism>
<evidence type="ECO:0008006" key="6">
    <source>
        <dbReference type="Google" id="ProtNLM"/>
    </source>
</evidence>
<dbReference type="Pfam" id="PF23525">
    <property type="entry name" value="Methyltransf_36"/>
    <property type="match status" value="1"/>
</dbReference>